<feature type="binding site" evidence="10">
    <location>
        <begin position="28"/>
        <end position="30"/>
    </location>
    <ligand>
        <name>UDP-N-acetyl-alpha-D-glucosamine</name>
        <dbReference type="ChEBI" id="CHEBI:57705"/>
    </ligand>
</feature>
<dbReference type="Pfam" id="PF04101">
    <property type="entry name" value="Glyco_tran_28_C"/>
    <property type="match status" value="1"/>
</dbReference>
<dbReference type="Proteomes" id="UP001224674">
    <property type="component" value="Chromosome"/>
</dbReference>
<dbReference type="GO" id="GO:0005975">
    <property type="term" value="P:carbohydrate metabolic process"/>
    <property type="evidence" value="ECO:0007669"/>
    <property type="project" value="InterPro"/>
</dbReference>
<dbReference type="HAMAP" id="MF_00033">
    <property type="entry name" value="MurG"/>
    <property type="match status" value="1"/>
</dbReference>
<dbReference type="Gene3D" id="3.40.50.2000">
    <property type="entry name" value="Glycogen Phosphorylase B"/>
    <property type="match status" value="2"/>
</dbReference>
<dbReference type="GO" id="GO:0071555">
    <property type="term" value="P:cell wall organization"/>
    <property type="evidence" value="ECO:0007669"/>
    <property type="project" value="UniProtKB-KW"/>
</dbReference>
<dbReference type="EC" id="2.4.1.227" evidence="10"/>
<feature type="binding site" evidence="10">
    <location>
        <position position="142"/>
    </location>
    <ligand>
        <name>UDP-N-acetyl-alpha-D-glucosamine</name>
        <dbReference type="ChEBI" id="CHEBI:57705"/>
    </ligand>
</feature>
<sequence>MSPRSGTTSTASTATPPVLRVVLAGGGTAGHVSPMIQIARAIQRAHPQAEITMVGTREGLEADLVPAAGFRLVTIPKVPMPRTVNKDLFSMPFRLRAAIKASREILRDRRAQVVVGVGGYAATPVYLAAQRERIPVVVHEGNIRPGLANKVGARRAAAVATAFEGTPLPGARHVGMPLRREITTLDTSVAAQRRARQSLGLDPDRTTVVVTGGSSGAQHLNETIAASREAMTATGAQILHLTGKGKTILDENGAPICEDGYRQVEYIDGLETVFQAADLVVARSGAGTVCELAAVGKPAVLVPLPIGNGEQRLNGAGLVDAGAAVMVDDQDFTVEWVRTHLPALLNDPQRLATMAEAAAAQGVTDADEVMAQIVTEVVTQHAGD</sequence>
<keyword evidence="7 10" id="KW-0472">Membrane</keyword>
<evidence type="ECO:0000256" key="10">
    <source>
        <dbReference type="HAMAP-Rule" id="MF_00033"/>
    </source>
</evidence>
<keyword evidence="3 10" id="KW-0328">Glycosyltransferase</keyword>
<dbReference type="GO" id="GO:0051301">
    <property type="term" value="P:cell division"/>
    <property type="evidence" value="ECO:0007669"/>
    <property type="project" value="UniProtKB-KW"/>
</dbReference>
<organism evidence="13 14">
    <name type="scientific">Auritidibacter ignavus</name>
    <dbReference type="NCBI Taxonomy" id="678932"/>
    <lineage>
        <taxon>Bacteria</taxon>
        <taxon>Bacillati</taxon>
        <taxon>Actinomycetota</taxon>
        <taxon>Actinomycetes</taxon>
        <taxon>Micrococcales</taxon>
        <taxon>Micrococcaceae</taxon>
        <taxon>Auritidibacter</taxon>
    </lineage>
</organism>
<gene>
    <name evidence="10 13" type="primary">murG</name>
    <name evidence="13" type="ORF">QDX21_04030</name>
</gene>
<dbReference type="Pfam" id="PF03033">
    <property type="entry name" value="Glyco_transf_28"/>
    <property type="match status" value="1"/>
</dbReference>
<evidence type="ECO:0000313" key="14">
    <source>
        <dbReference type="Proteomes" id="UP001224674"/>
    </source>
</evidence>
<evidence type="ECO:0000256" key="8">
    <source>
        <dbReference type="ARBA" id="ARBA00023306"/>
    </source>
</evidence>
<dbReference type="RefSeq" id="WP_279675207.1">
    <property type="nucleotide sequence ID" value="NZ_CP122566.1"/>
</dbReference>
<comment type="catalytic activity">
    <reaction evidence="10">
        <text>di-trans,octa-cis-undecaprenyl diphospho-N-acetyl-alpha-D-muramoyl-L-alanyl-D-glutamyl-meso-2,6-diaminopimeloyl-D-alanyl-D-alanine + UDP-N-acetyl-alpha-D-glucosamine = di-trans,octa-cis-undecaprenyl diphospho-[N-acetyl-alpha-D-glucosaminyl-(1-&gt;4)]-N-acetyl-alpha-D-muramoyl-L-alanyl-D-glutamyl-meso-2,6-diaminopimeloyl-D-alanyl-D-alanine + UDP + H(+)</text>
        <dbReference type="Rhea" id="RHEA:31227"/>
        <dbReference type="ChEBI" id="CHEBI:15378"/>
        <dbReference type="ChEBI" id="CHEBI:57705"/>
        <dbReference type="ChEBI" id="CHEBI:58223"/>
        <dbReference type="ChEBI" id="CHEBI:61387"/>
        <dbReference type="ChEBI" id="CHEBI:61388"/>
        <dbReference type="EC" id="2.4.1.227"/>
    </reaction>
</comment>
<feature type="binding site" evidence="10">
    <location>
        <position position="214"/>
    </location>
    <ligand>
        <name>UDP-N-acetyl-alpha-D-glucosamine</name>
        <dbReference type="ChEBI" id="CHEBI:57705"/>
    </ligand>
</feature>
<keyword evidence="6 10" id="KW-0573">Peptidoglycan synthesis</keyword>
<evidence type="ECO:0000256" key="9">
    <source>
        <dbReference type="ARBA" id="ARBA00023316"/>
    </source>
</evidence>
<evidence type="ECO:0000313" key="13">
    <source>
        <dbReference type="EMBL" id="WGH93974.1"/>
    </source>
</evidence>
<keyword evidence="2 10" id="KW-0132">Cell division</keyword>
<dbReference type="InterPro" id="IPR006009">
    <property type="entry name" value="GlcNAc_MurG"/>
</dbReference>
<evidence type="ECO:0000256" key="2">
    <source>
        <dbReference type="ARBA" id="ARBA00022618"/>
    </source>
</evidence>
<evidence type="ECO:0000256" key="5">
    <source>
        <dbReference type="ARBA" id="ARBA00022960"/>
    </source>
</evidence>
<evidence type="ECO:0000256" key="7">
    <source>
        <dbReference type="ARBA" id="ARBA00023136"/>
    </source>
</evidence>
<feature type="binding site" evidence="10">
    <location>
        <position position="267"/>
    </location>
    <ligand>
        <name>UDP-N-acetyl-alpha-D-glucosamine</name>
        <dbReference type="ChEBI" id="CHEBI:57705"/>
    </ligand>
</feature>
<proteinExistence type="inferred from homology"/>
<comment type="caution">
    <text evidence="10">Lacks conserved residue(s) required for the propagation of feature annotation.</text>
</comment>
<comment type="similarity">
    <text evidence="10">Belongs to the glycosyltransferase 28 family. MurG subfamily.</text>
</comment>
<comment type="subcellular location">
    <subcellularLocation>
        <location evidence="10">Cell membrane</location>
        <topology evidence="10">Peripheral membrane protein</topology>
        <orientation evidence="10">Cytoplasmic side</orientation>
    </subcellularLocation>
</comment>
<dbReference type="NCBIfam" id="TIGR01133">
    <property type="entry name" value="murG"/>
    <property type="match status" value="1"/>
</dbReference>
<dbReference type="GO" id="GO:0008360">
    <property type="term" value="P:regulation of cell shape"/>
    <property type="evidence" value="ECO:0007669"/>
    <property type="project" value="UniProtKB-KW"/>
</dbReference>
<evidence type="ECO:0000256" key="6">
    <source>
        <dbReference type="ARBA" id="ARBA00022984"/>
    </source>
</evidence>
<feature type="binding site" evidence="10">
    <location>
        <position position="311"/>
    </location>
    <ligand>
        <name>UDP-N-acetyl-alpha-D-glucosamine</name>
        <dbReference type="ChEBI" id="CHEBI:57705"/>
    </ligand>
</feature>
<feature type="domain" description="Glycosyl transferase family 28 C-terminal" evidence="12">
    <location>
        <begin position="207"/>
        <end position="368"/>
    </location>
</feature>
<feature type="binding site" evidence="10">
    <location>
        <position position="179"/>
    </location>
    <ligand>
        <name>UDP-N-acetyl-alpha-D-glucosamine</name>
        <dbReference type="ChEBI" id="CHEBI:57705"/>
    </ligand>
</feature>
<accession>A0AAJ6DCZ8</accession>
<keyword evidence="9 10" id="KW-0961">Cell wall biogenesis/degradation</keyword>
<evidence type="ECO:0000256" key="3">
    <source>
        <dbReference type="ARBA" id="ARBA00022676"/>
    </source>
</evidence>
<dbReference type="CDD" id="cd03785">
    <property type="entry name" value="GT28_MurG"/>
    <property type="match status" value="1"/>
</dbReference>
<dbReference type="PANTHER" id="PTHR21015:SF22">
    <property type="entry name" value="GLYCOSYLTRANSFERASE"/>
    <property type="match status" value="1"/>
</dbReference>
<dbReference type="SUPFAM" id="SSF53756">
    <property type="entry name" value="UDP-Glycosyltransferase/glycogen phosphorylase"/>
    <property type="match status" value="1"/>
</dbReference>
<reference evidence="13 14" key="1">
    <citation type="submission" date="2023-03" db="EMBL/GenBank/DDBJ databases">
        <title>Complete genome sequences of several Auritidibacter ignavus strains isolated from ear infections.</title>
        <authorList>
            <person name="Baehr T."/>
            <person name="Baumhoegger A.M."/>
        </authorList>
    </citation>
    <scope>NUCLEOTIDE SEQUENCE [LARGE SCALE GENOMIC DNA]</scope>
    <source>
        <strain evidence="13 14">BABAE-6</strain>
    </source>
</reference>
<dbReference type="AlphaFoldDB" id="A0AAJ6DCZ8"/>
<evidence type="ECO:0000259" key="12">
    <source>
        <dbReference type="Pfam" id="PF04101"/>
    </source>
</evidence>
<keyword evidence="4 10" id="KW-0808">Transferase</keyword>
<evidence type="ECO:0000256" key="1">
    <source>
        <dbReference type="ARBA" id="ARBA00022475"/>
    </source>
</evidence>
<evidence type="ECO:0000259" key="11">
    <source>
        <dbReference type="Pfam" id="PF03033"/>
    </source>
</evidence>
<dbReference type="EMBL" id="CP122566">
    <property type="protein sequence ID" value="WGH93974.1"/>
    <property type="molecule type" value="Genomic_DNA"/>
</dbReference>
<dbReference type="GO" id="GO:0005886">
    <property type="term" value="C:plasma membrane"/>
    <property type="evidence" value="ECO:0007669"/>
    <property type="project" value="UniProtKB-SubCell"/>
</dbReference>
<keyword evidence="8 10" id="KW-0131">Cell cycle</keyword>
<dbReference type="InterPro" id="IPR007235">
    <property type="entry name" value="Glyco_trans_28_C"/>
</dbReference>
<keyword evidence="1 10" id="KW-1003">Cell membrane</keyword>
<keyword evidence="14" id="KW-1185">Reference proteome</keyword>
<protein>
    <recommendedName>
        <fullName evidence="10">UDP-N-acetylglucosamine--N-acetylmuramyl-(pentapeptide) pyrophosphoryl-undecaprenol N-acetylglucosamine transferase</fullName>
        <ecNumber evidence="10">2.4.1.227</ecNumber>
    </recommendedName>
    <alternativeName>
        <fullName evidence="10">Undecaprenyl-PP-MurNAc-pentapeptide-UDPGlcNAc GlcNAc transferase</fullName>
    </alternativeName>
</protein>
<dbReference type="GO" id="GO:0050511">
    <property type="term" value="F:undecaprenyldiphospho-muramoylpentapeptide beta-N-acetylglucosaminyltransferase activity"/>
    <property type="evidence" value="ECO:0007669"/>
    <property type="project" value="UniProtKB-UniRule"/>
</dbReference>
<evidence type="ECO:0000256" key="4">
    <source>
        <dbReference type="ARBA" id="ARBA00022679"/>
    </source>
</evidence>
<dbReference type="PANTHER" id="PTHR21015">
    <property type="entry name" value="UDP-N-ACETYLGLUCOSAMINE--N-ACETYLMURAMYL-(PENTAPEPTIDE) PYROPHOSPHORYL-UNDECAPRENOL N-ACETYLGLUCOSAMINE TRANSFERASE 1"/>
    <property type="match status" value="1"/>
</dbReference>
<keyword evidence="5 10" id="KW-0133">Cell shape</keyword>
<comment type="pathway">
    <text evidence="10">Cell wall biogenesis; peptidoglycan biosynthesis.</text>
</comment>
<feature type="domain" description="Glycosyltransferase family 28 N-terminal" evidence="11">
    <location>
        <begin position="21"/>
        <end position="160"/>
    </location>
</feature>
<dbReference type="InterPro" id="IPR004276">
    <property type="entry name" value="GlycoTrans_28_N"/>
</dbReference>
<comment type="function">
    <text evidence="10">Cell wall formation. Catalyzes the transfer of a GlcNAc subunit on undecaprenyl-pyrophosphoryl-MurNAc-pentapeptide (lipid intermediate I) to form undecaprenyl-pyrophosphoryl-MurNAc-(pentapeptide)GlcNAc (lipid intermediate II).</text>
</comment>
<name>A0AAJ6DCZ8_9MICC</name>
<dbReference type="GO" id="GO:0009252">
    <property type="term" value="P:peptidoglycan biosynthetic process"/>
    <property type="evidence" value="ECO:0007669"/>
    <property type="project" value="UniProtKB-UniRule"/>
</dbReference>